<keyword evidence="5 10" id="KW-0812">Transmembrane</keyword>
<dbReference type="InterPro" id="IPR002142">
    <property type="entry name" value="Peptidase_S49"/>
</dbReference>
<protein>
    <submittedName>
        <fullName evidence="13">Protease SohB</fullName>
        <ecNumber evidence="13">3.4.21.-</ecNumber>
    </submittedName>
</protein>
<name>A0ABV8CPF7_9GAMM</name>
<dbReference type="Pfam" id="PF08496">
    <property type="entry name" value="Peptidase_S49_N"/>
    <property type="match status" value="1"/>
</dbReference>
<keyword evidence="7" id="KW-0720">Serine protease</keyword>
<evidence type="ECO:0000259" key="11">
    <source>
        <dbReference type="Pfam" id="PF01343"/>
    </source>
</evidence>
<evidence type="ECO:0000313" key="13">
    <source>
        <dbReference type="EMBL" id="MFC3913772.1"/>
    </source>
</evidence>
<evidence type="ECO:0000256" key="3">
    <source>
        <dbReference type="ARBA" id="ARBA00022475"/>
    </source>
</evidence>
<evidence type="ECO:0000313" key="14">
    <source>
        <dbReference type="Proteomes" id="UP001595692"/>
    </source>
</evidence>
<organism evidence="13 14">
    <name type="scientific">Pseudaeromonas sharmana</name>
    <dbReference type="NCBI Taxonomy" id="328412"/>
    <lineage>
        <taxon>Bacteria</taxon>
        <taxon>Pseudomonadati</taxon>
        <taxon>Pseudomonadota</taxon>
        <taxon>Gammaproteobacteria</taxon>
        <taxon>Aeromonadales</taxon>
        <taxon>Aeromonadaceae</taxon>
        <taxon>Pseudaeromonas</taxon>
    </lineage>
</organism>
<evidence type="ECO:0000256" key="4">
    <source>
        <dbReference type="ARBA" id="ARBA00022670"/>
    </source>
</evidence>
<reference evidence="14" key="1">
    <citation type="journal article" date="2019" name="Int. J. Syst. Evol. Microbiol.">
        <title>The Global Catalogue of Microorganisms (GCM) 10K type strain sequencing project: providing services to taxonomists for standard genome sequencing and annotation.</title>
        <authorList>
            <consortium name="The Broad Institute Genomics Platform"/>
            <consortium name="The Broad Institute Genome Sequencing Center for Infectious Disease"/>
            <person name="Wu L."/>
            <person name="Ma J."/>
        </authorList>
    </citation>
    <scope>NUCLEOTIDE SEQUENCE [LARGE SCALE GENOMIC DNA]</scope>
    <source>
        <strain evidence="14">CCUG 54939</strain>
    </source>
</reference>
<evidence type="ECO:0000256" key="2">
    <source>
        <dbReference type="ARBA" id="ARBA00008683"/>
    </source>
</evidence>
<keyword evidence="8 10" id="KW-1133">Transmembrane helix</keyword>
<sequence length="342" mass="38374">MDYLYDFLLFLAKSITLIGAVVLGVVVIVLAAAKQKGKKGHLECEDLSAEYQQSCAQLEAHLLPEARRKQLAKEKKKEAKARKSLPETMMAARLFVIDFKGSVDAKEVVALREEVTAVLAIAKPEDEVLVRVESGGGVVHGYGLCASQLQRIRDRGIRLTVAIDKVAASGGYMMACVAQHIVAAPFAIIGSIGVVAQLPNFHRLLQKHDIDFEQHTAGQYKRTLTLFGENDEAGREKFREELESIHRQFKQFVAEHRPRVDIDRVATGEHWLATEAMALNLVDELKTSDDYLQQYYLQRQVIRLHFKQPKRLGDRFAQQAAVFFVHGIESILQRIRSPFQGG</sequence>
<dbReference type="Pfam" id="PF01343">
    <property type="entry name" value="Peptidase_S49"/>
    <property type="match status" value="1"/>
</dbReference>
<dbReference type="EC" id="3.4.21.-" evidence="13"/>
<dbReference type="InterPro" id="IPR047272">
    <property type="entry name" value="S49_SppA_C"/>
</dbReference>
<feature type="domain" description="Peptidase S49" evidence="11">
    <location>
        <begin position="153"/>
        <end position="295"/>
    </location>
</feature>
<dbReference type="PANTHER" id="PTHR42987:SF4">
    <property type="entry name" value="PROTEASE SOHB-RELATED"/>
    <property type="match status" value="1"/>
</dbReference>
<evidence type="ECO:0000259" key="12">
    <source>
        <dbReference type="Pfam" id="PF08496"/>
    </source>
</evidence>
<dbReference type="NCBIfam" id="NF008745">
    <property type="entry name" value="PRK11778.1"/>
    <property type="match status" value="1"/>
</dbReference>
<evidence type="ECO:0000256" key="7">
    <source>
        <dbReference type="ARBA" id="ARBA00022825"/>
    </source>
</evidence>
<evidence type="ECO:0000256" key="8">
    <source>
        <dbReference type="ARBA" id="ARBA00022989"/>
    </source>
</evidence>
<keyword evidence="4 13" id="KW-0645">Protease</keyword>
<dbReference type="Gene3D" id="3.90.226.10">
    <property type="entry name" value="2-enoyl-CoA Hydratase, Chain A, domain 1"/>
    <property type="match status" value="1"/>
</dbReference>
<dbReference type="Proteomes" id="UP001595692">
    <property type="component" value="Unassembled WGS sequence"/>
</dbReference>
<dbReference type="GO" id="GO:0006508">
    <property type="term" value="P:proteolysis"/>
    <property type="evidence" value="ECO:0007669"/>
    <property type="project" value="UniProtKB-KW"/>
</dbReference>
<comment type="caution">
    <text evidence="13">The sequence shown here is derived from an EMBL/GenBank/DDBJ whole genome shotgun (WGS) entry which is preliminary data.</text>
</comment>
<dbReference type="EMBL" id="JBHSAF010000014">
    <property type="protein sequence ID" value="MFC3913772.1"/>
    <property type="molecule type" value="Genomic_DNA"/>
</dbReference>
<evidence type="ECO:0000256" key="1">
    <source>
        <dbReference type="ARBA" id="ARBA00004236"/>
    </source>
</evidence>
<comment type="subcellular location">
    <subcellularLocation>
        <location evidence="1">Cell membrane</location>
    </subcellularLocation>
</comment>
<evidence type="ECO:0000256" key="5">
    <source>
        <dbReference type="ARBA" id="ARBA00022692"/>
    </source>
</evidence>
<keyword evidence="9 10" id="KW-0472">Membrane</keyword>
<dbReference type="Gene3D" id="6.20.330.10">
    <property type="match status" value="1"/>
</dbReference>
<dbReference type="InterPro" id="IPR013703">
    <property type="entry name" value="Peptidase_S49_N_proteobac"/>
</dbReference>
<comment type="similarity">
    <text evidence="2">Belongs to the peptidase S49 family.</text>
</comment>
<feature type="domain" description="Peptidase S49 N-terminal proteobacteria" evidence="12">
    <location>
        <begin position="2"/>
        <end position="149"/>
    </location>
</feature>
<dbReference type="PANTHER" id="PTHR42987">
    <property type="entry name" value="PEPTIDASE S49"/>
    <property type="match status" value="1"/>
</dbReference>
<keyword evidence="6 13" id="KW-0378">Hydrolase</keyword>
<proteinExistence type="inferred from homology"/>
<evidence type="ECO:0000256" key="6">
    <source>
        <dbReference type="ARBA" id="ARBA00022801"/>
    </source>
</evidence>
<feature type="transmembrane region" description="Helical" evidence="10">
    <location>
        <begin position="12"/>
        <end position="33"/>
    </location>
</feature>
<dbReference type="RefSeq" id="WP_377152178.1">
    <property type="nucleotide sequence ID" value="NZ_JBHSAF010000014.1"/>
</dbReference>
<dbReference type="CDD" id="cd07023">
    <property type="entry name" value="S49_Sppa_N_C"/>
    <property type="match status" value="1"/>
</dbReference>
<dbReference type="GO" id="GO:0008233">
    <property type="term" value="F:peptidase activity"/>
    <property type="evidence" value="ECO:0007669"/>
    <property type="project" value="UniProtKB-KW"/>
</dbReference>
<keyword evidence="3" id="KW-1003">Cell membrane</keyword>
<dbReference type="InterPro" id="IPR029045">
    <property type="entry name" value="ClpP/crotonase-like_dom_sf"/>
</dbReference>
<evidence type="ECO:0000256" key="10">
    <source>
        <dbReference type="SAM" id="Phobius"/>
    </source>
</evidence>
<gene>
    <name evidence="13" type="primary">sohB</name>
    <name evidence="13" type="ORF">ACFOSS_09870</name>
</gene>
<keyword evidence="14" id="KW-1185">Reference proteome</keyword>
<evidence type="ECO:0000256" key="9">
    <source>
        <dbReference type="ARBA" id="ARBA00023136"/>
    </source>
</evidence>
<accession>A0ABV8CPF7</accession>
<dbReference type="SUPFAM" id="SSF52096">
    <property type="entry name" value="ClpP/crotonase"/>
    <property type="match status" value="1"/>
</dbReference>